<dbReference type="RefSeq" id="WP_338536728.1">
    <property type="nucleotide sequence ID" value="NZ_AP028654.1"/>
</dbReference>
<evidence type="ECO:0000313" key="5">
    <source>
        <dbReference type="Proteomes" id="UP001321786"/>
    </source>
</evidence>
<dbReference type="GO" id="GO:0009055">
    <property type="term" value="F:electron transfer activity"/>
    <property type="evidence" value="ECO:0007669"/>
    <property type="project" value="InterPro"/>
</dbReference>
<dbReference type="InterPro" id="IPR001308">
    <property type="entry name" value="ETF_a/FixB"/>
</dbReference>
<dbReference type="GO" id="GO:0033539">
    <property type="term" value="P:fatty acid beta-oxidation using acyl-CoA dehydrogenase"/>
    <property type="evidence" value="ECO:0007669"/>
    <property type="project" value="TreeGrafter"/>
</dbReference>
<dbReference type="SUPFAM" id="SSF52402">
    <property type="entry name" value="Adenine nucleotide alpha hydrolases-like"/>
    <property type="match status" value="1"/>
</dbReference>
<dbReference type="PANTHER" id="PTHR43153">
    <property type="entry name" value="ELECTRON TRANSFER FLAVOPROTEIN ALPHA"/>
    <property type="match status" value="1"/>
</dbReference>
<dbReference type="KEGG" id="hprf:HLPR_07380"/>
<keyword evidence="2" id="KW-0285">Flavoprotein</keyword>
<evidence type="ECO:0000256" key="2">
    <source>
        <dbReference type="PIRSR" id="PIRSR000089-1"/>
    </source>
</evidence>
<organism evidence="4 5">
    <name type="scientific">Helicovermis profundi</name>
    <dbReference type="NCBI Taxonomy" id="3065157"/>
    <lineage>
        <taxon>Bacteria</taxon>
        <taxon>Bacillati</taxon>
        <taxon>Bacillota</taxon>
        <taxon>Clostridia</taxon>
        <taxon>Helicovermis</taxon>
    </lineage>
</organism>
<feature type="binding site" evidence="2">
    <location>
        <begin position="246"/>
        <end position="247"/>
    </location>
    <ligand>
        <name>FAD</name>
        <dbReference type="ChEBI" id="CHEBI:57692"/>
    </ligand>
</feature>
<dbReference type="Gene3D" id="3.40.50.1220">
    <property type="entry name" value="TPP-binding domain"/>
    <property type="match status" value="1"/>
</dbReference>
<gene>
    <name evidence="4" type="ORF">HLPR_07380</name>
</gene>
<sequence length="338" mass="37079">MNFEDYKGVLVFIEQRDNIIENVSLELLGKGKDIANELGEDLIAVLLGSDNEDLAKKVSMYGANRVVYVDNKNLDIYTTEPYAQALTEIIKKENPDVVLIGATSIGRDLAPRVSARLKTGLTADCTKLEVSEDRQLMMTRPAFGGNIMATIACPDNRPQMSTVRPGVMKRPLKDEENLSLIQKVDIKFNESKFKVKVLEVTKETKEKINIEDADVLVSGGRGIGHKDAFIKLEELAGVLKGTVSSSRAVVDAGWLDHDRQVGQTGKTVRPNVYFALGISGAIQHMAGMEESECIIAINKDASAPIFDIADIGIVGDVHKIVPHLIDEIENAKSIKYNQ</sequence>
<keyword evidence="5" id="KW-1185">Reference proteome</keyword>
<evidence type="ECO:0000256" key="1">
    <source>
        <dbReference type="ARBA" id="ARBA00005817"/>
    </source>
</evidence>
<dbReference type="Pfam" id="PF01012">
    <property type="entry name" value="ETF"/>
    <property type="match status" value="1"/>
</dbReference>
<dbReference type="PANTHER" id="PTHR43153:SF1">
    <property type="entry name" value="ELECTRON TRANSFER FLAVOPROTEIN SUBUNIT ALPHA, MITOCHONDRIAL"/>
    <property type="match status" value="1"/>
</dbReference>
<feature type="binding site" evidence="2">
    <location>
        <position position="221"/>
    </location>
    <ligand>
        <name>FAD</name>
        <dbReference type="ChEBI" id="CHEBI:57692"/>
    </ligand>
</feature>
<evidence type="ECO:0000259" key="3">
    <source>
        <dbReference type="SMART" id="SM00893"/>
    </source>
</evidence>
<dbReference type="CDD" id="cd01715">
    <property type="entry name" value="ETF_alpha"/>
    <property type="match status" value="1"/>
</dbReference>
<dbReference type="Proteomes" id="UP001321786">
    <property type="component" value="Chromosome"/>
</dbReference>
<dbReference type="InterPro" id="IPR029035">
    <property type="entry name" value="DHS-like_NAD/FAD-binding_dom"/>
</dbReference>
<keyword evidence="2" id="KW-0274">FAD</keyword>
<dbReference type="Gene3D" id="3.40.50.620">
    <property type="entry name" value="HUPs"/>
    <property type="match status" value="1"/>
</dbReference>
<protein>
    <submittedName>
        <fullName evidence="4">Electron transfer flavoprotein subunit alpha/FixB family protein</fullName>
    </submittedName>
</protein>
<dbReference type="PIRSF" id="PIRSF000089">
    <property type="entry name" value="Electra_flavoP_a"/>
    <property type="match status" value="1"/>
</dbReference>
<dbReference type="AlphaFoldDB" id="A0AAU9E9F1"/>
<feature type="binding site" evidence="2">
    <location>
        <begin position="277"/>
        <end position="284"/>
    </location>
    <ligand>
        <name>FAD</name>
        <dbReference type="ChEBI" id="CHEBI:57692"/>
    </ligand>
</feature>
<comment type="similarity">
    <text evidence="1">Belongs to the ETF alpha-subunit/FixB family.</text>
</comment>
<feature type="binding site" evidence="2">
    <location>
        <position position="298"/>
    </location>
    <ligand>
        <name>FAD</name>
        <dbReference type="ChEBI" id="CHEBI:57692"/>
    </ligand>
</feature>
<evidence type="ECO:0000313" key="4">
    <source>
        <dbReference type="EMBL" id="BEP28407.1"/>
    </source>
</evidence>
<dbReference type="InterPro" id="IPR014730">
    <property type="entry name" value="ETF_a/b_N"/>
</dbReference>
<dbReference type="InterPro" id="IPR014731">
    <property type="entry name" value="ETF_asu_C"/>
</dbReference>
<feature type="binding site" evidence="2">
    <location>
        <begin position="260"/>
        <end position="264"/>
    </location>
    <ligand>
        <name>FAD</name>
        <dbReference type="ChEBI" id="CHEBI:57692"/>
    </ligand>
</feature>
<reference evidence="4 5" key="1">
    <citation type="submission" date="2023-08" db="EMBL/GenBank/DDBJ databases">
        <title>Helicovermis profunda gen. nov., sp. nov., a novel mesophilic, fermentative bacterium within the Bacillota from a deep-sea hydrothermal vent chimney.</title>
        <authorList>
            <person name="Miyazaki U."/>
            <person name="Mizutani D."/>
            <person name="Hashimoto Y."/>
            <person name="Tame A."/>
            <person name="Sawayama S."/>
            <person name="Miyazaki J."/>
            <person name="Takai K."/>
            <person name="Nakagawa S."/>
        </authorList>
    </citation>
    <scope>NUCLEOTIDE SEQUENCE [LARGE SCALE GENOMIC DNA]</scope>
    <source>
        <strain evidence="4 5">S502</strain>
    </source>
</reference>
<comment type="cofactor">
    <cofactor evidence="2">
        <name>FAD</name>
        <dbReference type="ChEBI" id="CHEBI:57692"/>
    </cofactor>
    <text evidence="2">Binds 1 FAD per dimer.</text>
</comment>
<dbReference type="Pfam" id="PF00766">
    <property type="entry name" value="ETF_alpha"/>
    <property type="match status" value="1"/>
</dbReference>
<name>A0AAU9E9F1_9FIRM</name>
<proteinExistence type="inferred from homology"/>
<feature type="domain" description="Electron transfer flavoprotein alpha/beta-subunit N-terminal" evidence="3">
    <location>
        <begin position="9"/>
        <end position="197"/>
    </location>
</feature>
<dbReference type="SMART" id="SM00893">
    <property type="entry name" value="ETF"/>
    <property type="match status" value="1"/>
</dbReference>
<dbReference type="SUPFAM" id="SSF52467">
    <property type="entry name" value="DHS-like NAD/FAD-binding domain"/>
    <property type="match status" value="1"/>
</dbReference>
<dbReference type="EMBL" id="AP028654">
    <property type="protein sequence ID" value="BEP28407.1"/>
    <property type="molecule type" value="Genomic_DNA"/>
</dbReference>
<accession>A0AAU9E9F1</accession>
<dbReference type="InterPro" id="IPR014729">
    <property type="entry name" value="Rossmann-like_a/b/a_fold"/>
</dbReference>
<dbReference type="GO" id="GO:0050660">
    <property type="term" value="F:flavin adenine dinucleotide binding"/>
    <property type="evidence" value="ECO:0007669"/>
    <property type="project" value="InterPro"/>
</dbReference>
<dbReference type="InterPro" id="IPR033947">
    <property type="entry name" value="ETF_alpha_N"/>
</dbReference>